<dbReference type="Proteomes" id="UP000886998">
    <property type="component" value="Unassembled WGS sequence"/>
</dbReference>
<dbReference type="AlphaFoldDB" id="A0A8X6WWE4"/>
<dbReference type="EMBL" id="BMAV01003169">
    <property type="protein sequence ID" value="GFY42598.1"/>
    <property type="molecule type" value="Genomic_DNA"/>
</dbReference>
<name>A0A8X6WWE4_9ARAC</name>
<accession>A0A8X6WWE4</accession>
<comment type="caution">
    <text evidence="1">The sequence shown here is derived from an EMBL/GenBank/DDBJ whole genome shotgun (WGS) entry which is preliminary data.</text>
</comment>
<reference evidence="1" key="1">
    <citation type="submission" date="2020-08" db="EMBL/GenBank/DDBJ databases">
        <title>Multicomponent nature underlies the extraordinary mechanical properties of spider dragline silk.</title>
        <authorList>
            <person name="Kono N."/>
            <person name="Nakamura H."/>
            <person name="Mori M."/>
            <person name="Yoshida Y."/>
            <person name="Ohtoshi R."/>
            <person name="Malay A.D."/>
            <person name="Moran D.A.P."/>
            <person name="Tomita M."/>
            <person name="Numata K."/>
            <person name="Arakawa K."/>
        </authorList>
    </citation>
    <scope>NUCLEOTIDE SEQUENCE</scope>
</reference>
<sequence>MFYIGSSSKCAHARHADFSAHSDVIKCTVIVMYGVLAIDVQQFLGTAVAVKVLSSSSTFRGLIIQPLKICQKTLSFIPWIVNKVELIDSDAAMFECGCGSSIDSINSSTK</sequence>
<keyword evidence="2" id="KW-1185">Reference proteome</keyword>
<evidence type="ECO:0000313" key="1">
    <source>
        <dbReference type="EMBL" id="GFY42598.1"/>
    </source>
</evidence>
<proteinExistence type="predicted"/>
<organism evidence="1 2">
    <name type="scientific">Trichonephila inaurata madagascariensis</name>
    <dbReference type="NCBI Taxonomy" id="2747483"/>
    <lineage>
        <taxon>Eukaryota</taxon>
        <taxon>Metazoa</taxon>
        <taxon>Ecdysozoa</taxon>
        <taxon>Arthropoda</taxon>
        <taxon>Chelicerata</taxon>
        <taxon>Arachnida</taxon>
        <taxon>Araneae</taxon>
        <taxon>Araneomorphae</taxon>
        <taxon>Entelegynae</taxon>
        <taxon>Araneoidea</taxon>
        <taxon>Nephilidae</taxon>
        <taxon>Trichonephila</taxon>
        <taxon>Trichonephila inaurata</taxon>
    </lineage>
</organism>
<evidence type="ECO:0000313" key="2">
    <source>
        <dbReference type="Proteomes" id="UP000886998"/>
    </source>
</evidence>
<protein>
    <submittedName>
        <fullName evidence="1">Uncharacterized protein</fullName>
    </submittedName>
</protein>
<gene>
    <name evidence="1" type="ORF">TNIN_309291</name>
</gene>